<dbReference type="GO" id="GO:0003824">
    <property type="term" value="F:catalytic activity"/>
    <property type="evidence" value="ECO:0007669"/>
    <property type="project" value="InterPro"/>
</dbReference>
<dbReference type="GO" id="GO:0030170">
    <property type="term" value="F:pyridoxal phosphate binding"/>
    <property type="evidence" value="ECO:0007669"/>
    <property type="project" value="InterPro"/>
</dbReference>
<dbReference type="Gene3D" id="3.90.1150.10">
    <property type="entry name" value="Aspartate Aminotransferase, domain 1"/>
    <property type="match status" value="1"/>
</dbReference>
<accession>V4AII6</accession>
<organism evidence="4 5">
    <name type="scientific">Lottia gigantea</name>
    <name type="common">Giant owl limpet</name>
    <dbReference type="NCBI Taxonomy" id="225164"/>
    <lineage>
        <taxon>Eukaryota</taxon>
        <taxon>Metazoa</taxon>
        <taxon>Spiralia</taxon>
        <taxon>Lophotrochozoa</taxon>
        <taxon>Mollusca</taxon>
        <taxon>Gastropoda</taxon>
        <taxon>Patellogastropoda</taxon>
        <taxon>Lottioidea</taxon>
        <taxon>Lottiidae</taxon>
        <taxon>Lottia</taxon>
    </lineage>
</organism>
<dbReference type="GeneID" id="20238075"/>
<reference evidence="4 5" key="1">
    <citation type="journal article" date="2013" name="Nature">
        <title>Insights into bilaterian evolution from three spiralian genomes.</title>
        <authorList>
            <person name="Simakov O."/>
            <person name="Marletaz F."/>
            <person name="Cho S.J."/>
            <person name="Edsinger-Gonzales E."/>
            <person name="Havlak P."/>
            <person name="Hellsten U."/>
            <person name="Kuo D.H."/>
            <person name="Larsson T."/>
            <person name="Lv J."/>
            <person name="Arendt D."/>
            <person name="Savage R."/>
            <person name="Osoegawa K."/>
            <person name="de Jong P."/>
            <person name="Grimwood J."/>
            <person name="Chapman J.A."/>
            <person name="Shapiro H."/>
            <person name="Aerts A."/>
            <person name="Otillar R.P."/>
            <person name="Terry A.Y."/>
            <person name="Boore J.L."/>
            <person name="Grigoriev I.V."/>
            <person name="Lindberg D.R."/>
            <person name="Seaver E.C."/>
            <person name="Weisblat D.A."/>
            <person name="Putnam N.H."/>
            <person name="Rokhsar D.S."/>
        </authorList>
    </citation>
    <scope>NUCLEOTIDE SEQUENCE [LARGE SCALE GENOMIC DNA]</scope>
</reference>
<keyword evidence="2" id="KW-0663">Pyridoxal phosphate</keyword>
<dbReference type="HOGENOM" id="CLU_017584_4_4_1"/>
<dbReference type="PANTHER" id="PTHR43510">
    <property type="entry name" value="AMINOTRANSFERASE FUNCTION, HYPOTHETICAL (EUROFUNG)"/>
    <property type="match status" value="1"/>
</dbReference>
<dbReference type="STRING" id="225164.V4AII6"/>
<dbReference type="SUPFAM" id="SSF53383">
    <property type="entry name" value="PLP-dependent transferases"/>
    <property type="match status" value="1"/>
</dbReference>
<dbReference type="CDD" id="cd00609">
    <property type="entry name" value="AAT_like"/>
    <property type="match status" value="1"/>
</dbReference>
<dbReference type="PROSITE" id="PS00105">
    <property type="entry name" value="AA_TRANSFER_CLASS_1"/>
    <property type="match status" value="1"/>
</dbReference>
<dbReference type="RefSeq" id="XP_009052303.1">
    <property type="nucleotide sequence ID" value="XM_009054055.1"/>
</dbReference>
<dbReference type="KEGG" id="lgi:LOTGIDRAFT_159540"/>
<dbReference type="Gene3D" id="3.40.640.10">
    <property type="entry name" value="Type I PLP-dependent aspartate aminotransferase-like (Major domain)"/>
    <property type="match status" value="1"/>
</dbReference>
<comment type="similarity">
    <text evidence="1">Belongs to the class-I pyridoxal-phosphate-dependent aminotransferase family.</text>
</comment>
<dbReference type="InterPro" id="IPR015422">
    <property type="entry name" value="PyrdxlP-dep_Trfase_small"/>
</dbReference>
<dbReference type="InterPro" id="IPR015424">
    <property type="entry name" value="PyrdxlP-dep_Trfase"/>
</dbReference>
<evidence type="ECO:0000313" key="4">
    <source>
        <dbReference type="EMBL" id="ESO96802.1"/>
    </source>
</evidence>
<evidence type="ECO:0000256" key="1">
    <source>
        <dbReference type="ARBA" id="ARBA00007441"/>
    </source>
</evidence>
<feature type="domain" description="Aminotransferase class I/classII large" evidence="3">
    <location>
        <begin position="58"/>
        <end position="380"/>
    </location>
</feature>
<dbReference type="OMA" id="IMAARDY"/>
<proteinExistence type="inferred from homology"/>
<dbReference type="AlphaFoldDB" id="V4AII6"/>
<dbReference type="CTD" id="20238075"/>
<sequence length="387" mass="44551">MDQEKIPPSFKLERFFAKYEFSVKHLLCCSDAEAIQMTDLIARADEECKTMWNNLQLSYIESTGHPLLRAEICKLYPGITPEETQVVVPQEGIYIAMKAFMDTFVKDKPASRPHVIATFPGYQSLYGNLELDGADVTYWKPQYCEDKGWEFDIGQLKTLLKPDTKLLVVNFPHNPTGWQPNHQQWQQLIALCKERNIYLFSDEMYRLSNNTETEALPSACTLYNNAVTLCGLSKTFALPGLRIGWLSTKNKELMEKFQSFRDWLTICSSTPSEVLAIIALRNKDWVIEHTMNIIKTNLTILEQFLKKHSDSLEWHRPDASTVAFIKVKNKVLKQHSGSVAKWCDYLAHHAEVLLLPSTAYDYEDGFVRIGFGRRNMKEALKTLEKHI</sequence>
<dbReference type="InterPro" id="IPR015421">
    <property type="entry name" value="PyrdxlP-dep_Trfase_major"/>
</dbReference>
<dbReference type="Pfam" id="PF00155">
    <property type="entry name" value="Aminotran_1_2"/>
    <property type="match status" value="1"/>
</dbReference>
<keyword evidence="5" id="KW-1185">Reference proteome</keyword>
<dbReference type="Proteomes" id="UP000030746">
    <property type="component" value="Unassembled WGS sequence"/>
</dbReference>
<evidence type="ECO:0000259" key="3">
    <source>
        <dbReference type="Pfam" id="PF00155"/>
    </source>
</evidence>
<dbReference type="InterPro" id="IPR004838">
    <property type="entry name" value="NHTrfase_class1_PyrdxlP-BS"/>
</dbReference>
<evidence type="ECO:0000256" key="2">
    <source>
        <dbReference type="ARBA" id="ARBA00022898"/>
    </source>
</evidence>
<dbReference type="PANTHER" id="PTHR43510:SF1">
    <property type="entry name" value="AMINOTRANSFERASE FUNCTION, HYPOTHETICAL (EUROFUNG)"/>
    <property type="match status" value="1"/>
</dbReference>
<gene>
    <name evidence="4" type="ORF">LOTGIDRAFT_159540</name>
</gene>
<evidence type="ECO:0000313" key="5">
    <source>
        <dbReference type="Proteomes" id="UP000030746"/>
    </source>
</evidence>
<dbReference type="InterPro" id="IPR004839">
    <property type="entry name" value="Aminotransferase_I/II_large"/>
</dbReference>
<name>V4AII6_LOTGI</name>
<dbReference type="EMBL" id="KB201362">
    <property type="protein sequence ID" value="ESO96802.1"/>
    <property type="molecule type" value="Genomic_DNA"/>
</dbReference>
<dbReference type="OrthoDB" id="6279614at2759"/>
<protein>
    <recommendedName>
        <fullName evidence="3">Aminotransferase class I/classII large domain-containing protein</fullName>
    </recommendedName>
</protein>